<reference evidence="3" key="1">
    <citation type="submission" date="2017-02" db="EMBL/GenBank/DDBJ databases">
        <authorList>
            <person name="Varghese N."/>
            <person name="Submissions S."/>
        </authorList>
    </citation>
    <scope>NUCLEOTIDE SEQUENCE [LARGE SCALE GENOMIC DNA]</scope>
    <source>
        <strain evidence="3">DSM 22224</strain>
    </source>
</reference>
<keyword evidence="1" id="KW-0732">Signal</keyword>
<evidence type="ECO:0000256" key="1">
    <source>
        <dbReference type="SAM" id="SignalP"/>
    </source>
</evidence>
<sequence length="200" mass="23050">MPYFKGKGITLLSLLITILAVACNTPPTPKPRGFFLMKFPEKKYRTFDAPGYPYTFEYPVYANVVKDTSFFGEKPENPYWINIDFPTLNGKIYLSYKIIGKGNNFQQLVDDAYKMTYKHTYKAEYIDENSIRTPNHVAGTFYQVGGNAASAKQFYATDSLQHFLRGALYFYAPPQADSLAPVNAFLEKDMWHLVETLRWR</sequence>
<dbReference type="NCBIfam" id="TIGR03512">
    <property type="entry name" value="GldD_lipo"/>
    <property type="match status" value="1"/>
</dbReference>
<accession>A0A1T4RR63</accession>
<name>A0A1T4RR63_9BACT</name>
<gene>
    <name evidence="2" type="ORF">SAMN04488128_1021413</name>
</gene>
<feature type="signal peptide" evidence="1">
    <location>
        <begin position="1"/>
        <end position="22"/>
    </location>
</feature>
<dbReference type="RefSeq" id="WP_078669881.1">
    <property type="nucleotide sequence ID" value="NZ_FUWZ01000002.1"/>
</dbReference>
<dbReference type="STRING" id="634771.SAMN04488128_1021413"/>
<evidence type="ECO:0000313" key="2">
    <source>
        <dbReference type="EMBL" id="SKA18433.1"/>
    </source>
</evidence>
<dbReference type="PROSITE" id="PS51257">
    <property type="entry name" value="PROKAR_LIPOPROTEIN"/>
    <property type="match status" value="1"/>
</dbReference>
<dbReference type="EMBL" id="FUWZ01000002">
    <property type="protein sequence ID" value="SKA18433.1"/>
    <property type="molecule type" value="Genomic_DNA"/>
</dbReference>
<keyword evidence="2" id="KW-0449">Lipoprotein</keyword>
<keyword evidence="3" id="KW-1185">Reference proteome</keyword>
<dbReference type="OrthoDB" id="679501at2"/>
<evidence type="ECO:0000313" key="3">
    <source>
        <dbReference type="Proteomes" id="UP000190367"/>
    </source>
</evidence>
<organism evidence="2 3">
    <name type="scientific">Chitinophaga eiseniae</name>
    <dbReference type="NCBI Taxonomy" id="634771"/>
    <lineage>
        <taxon>Bacteria</taxon>
        <taxon>Pseudomonadati</taxon>
        <taxon>Bacteroidota</taxon>
        <taxon>Chitinophagia</taxon>
        <taxon>Chitinophagales</taxon>
        <taxon>Chitinophagaceae</taxon>
        <taxon>Chitinophaga</taxon>
    </lineage>
</organism>
<protein>
    <submittedName>
        <fullName evidence="2">Gliding motility-associated lipoprotein GldD</fullName>
    </submittedName>
</protein>
<dbReference type="AlphaFoldDB" id="A0A1T4RR63"/>
<feature type="chain" id="PRO_5012436726" evidence="1">
    <location>
        <begin position="23"/>
        <end position="200"/>
    </location>
</feature>
<dbReference type="Pfam" id="PF25593">
    <property type="entry name" value="GldD_lipo"/>
    <property type="match status" value="1"/>
</dbReference>
<proteinExistence type="predicted"/>
<dbReference type="Proteomes" id="UP000190367">
    <property type="component" value="Unassembled WGS sequence"/>
</dbReference>
<dbReference type="InterPro" id="IPR019850">
    <property type="entry name" value="GldD-like"/>
</dbReference>